<dbReference type="NCBIfam" id="TIGR00254">
    <property type="entry name" value="GGDEF"/>
    <property type="match status" value="1"/>
</dbReference>
<protein>
    <submittedName>
        <fullName evidence="5">Diguanylate cyclase</fullName>
    </submittedName>
</protein>
<dbReference type="SMART" id="SM00267">
    <property type="entry name" value="GGDEF"/>
    <property type="match status" value="1"/>
</dbReference>
<feature type="transmembrane region" description="Helical" evidence="1">
    <location>
        <begin position="259"/>
        <end position="275"/>
    </location>
</feature>
<accession>A0A0D5LR30</accession>
<dbReference type="STRING" id="1486262.TM49_12955"/>
<dbReference type="InterPro" id="IPR043128">
    <property type="entry name" value="Rev_trsase/Diguanyl_cyclase"/>
</dbReference>
<feature type="transmembrane region" description="Helical" evidence="1">
    <location>
        <begin position="217"/>
        <end position="239"/>
    </location>
</feature>
<dbReference type="Proteomes" id="UP000032611">
    <property type="component" value="Chromosome"/>
</dbReference>
<feature type="transmembrane region" description="Helical" evidence="1">
    <location>
        <begin position="338"/>
        <end position="358"/>
    </location>
</feature>
<evidence type="ECO:0000256" key="1">
    <source>
        <dbReference type="SAM" id="Phobius"/>
    </source>
</evidence>
<dbReference type="InterPro" id="IPR000160">
    <property type="entry name" value="GGDEF_dom"/>
</dbReference>
<dbReference type="CDD" id="cd00130">
    <property type="entry name" value="PAS"/>
    <property type="match status" value="1"/>
</dbReference>
<dbReference type="PANTHER" id="PTHR44757">
    <property type="entry name" value="DIGUANYLATE CYCLASE DGCP"/>
    <property type="match status" value="1"/>
</dbReference>
<dbReference type="InterPro" id="IPR001610">
    <property type="entry name" value="PAC"/>
</dbReference>
<keyword evidence="1" id="KW-0812">Transmembrane</keyword>
<dbReference type="PROSITE" id="PS50887">
    <property type="entry name" value="GGDEF"/>
    <property type="match status" value="1"/>
</dbReference>
<dbReference type="Pfam" id="PF00990">
    <property type="entry name" value="GGDEF"/>
    <property type="match status" value="1"/>
</dbReference>
<evidence type="ECO:0000259" key="3">
    <source>
        <dbReference type="PROSITE" id="PS50883"/>
    </source>
</evidence>
<evidence type="ECO:0000313" key="5">
    <source>
        <dbReference type="EMBL" id="AJY46375.1"/>
    </source>
</evidence>
<dbReference type="SMART" id="SM00052">
    <property type="entry name" value="EAL"/>
    <property type="match status" value="1"/>
</dbReference>
<dbReference type="SUPFAM" id="SSF141868">
    <property type="entry name" value="EAL domain-like"/>
    <property type="match status" value="1"/>
</dbReference>
<dbReference type="Pfam" id="PF00563">
    <property type="entry name" value="EAL"/>
    <property type="match status" value="1"/>
</dbReference>
<dbReference type="InterPro" id="IPR035965">
    <property type="entry name" value="PAS-like_dom_sf"/>
</dbReference>
<dbReference type="Gene3D" id="3.30.450.20">
    <property type="entry name" value="PAS domain"/>
    <property type="match status" value="1"/>
</dbReference>
<dbReference type="OrthoDB" id="9814202at2"/>
<dbReference type="CDD" id="cd01948">
    <property type="entry name" value="EAL"/>
    <property type="match status" value="1"/>
</dbReference>
<gene>
    <name evidence="5" type="ORF">TM49_12955</name>
</gene>
<dbReference type="AlphaFoldDB" id="A0A0D5LR30"/>
<dbReference type="InterPro" id="IPR000700">
    <property type="entry name" value="PAS-assoc_C"/>
</dbReference>
<dbReference type="InterPro" id="IPR000014">
    <property type="entry name" value="PAS"/>
</dbReference>
<dbReference type="Gene3D" id="3.20.20.450">
    <property type="entry name" value="EAL domain"/>
    <property type="match status" value="1"/>
</dbReference>
<feature type="domain" description="GGDEF" evidence="4">
    <location>
        <begin position="564"/>
        <end position="697"/>
    </location>
</feature>
<evidence type="ECO:0000313" key="6">
    <source>
        <dbReference type="Proteomes" id="UP000032611"/>
    </source>
</evidence>
<dbReference type="KEGG" id="mey:TM49_12955"/>
<dbReference type="InterPro" id="IPR013655">
    <property type="entry name" value="PAS_fold_3"/>
</dbReference>
<dbReference type="InterPro" id="IPR001633">
    <property type="entry name" value="EAL_dom"/>
</dbReference>
<dbReference type="CDD" id="cd01949">
    <property type="entry name" value="GGDEF"/>
    <property type="match status" value="1"/>
</dbReference>
<organism evidence="5 6">
    <name type="scientific">Martelella endophytica</name>
    <dbReference type="NCBI Taxonomy" id="1486262"/>
    <lineage>
        <taxon>Bacteria</taxon>
        <taxon>Pseudomonadati</taxon>
        <taxon>Pseudomonadota</taxon>
        <taxon>Alphaproteobacteria</taxon>
        <taxon>Hyphomicrobiales</taxon>
        <taxon>Aurantimonadaceae</taxon>
        <taxon>Martelella</taxon>
    </lineage>
</organism>
<dbReference type="PROSITE" id="PS50883">
    <property type="entry name" value="EAL"/>
    <property type="match status" value="1"/>
</dbReference>
<reference evidence="5 6" key="1">
    <citation type="journal article" date="2015" name="Genome Announc.">
        <title>Complete genome sequence of Martelella endophytica YC6887, which has antifungal activity associated with a halophyte.</title>
        <authorList>
            <person name="Khan A."/>
            <person name="Khan H."/>
            <person name="Chung E.J."/>
            <person name="Hossain M.T."/>
            <person name="Chung Y.R."/>
        </authorList>
    </citation>
    <scope>NUCLEOTIDE SEQUENCE [LARGE SCALE GENOMIC DNA]</scope>
    <source>
        <strain evidence="5">YC6887</strain>
    </source>
</reference>
<feature type="transmembrane region" description="Helical" evidence="1">
    <location>
        <begin position="308"/>
        <end position="331"/>
    </location>
</feature>
<dbReference type="RefSeq" id="WP_045681804.1">
    <property type="nucleotide sequence ID" value="NZ_CP010803.1"/>
</dbReference>
<evidence type="ECO:0000259" key="4">
    <source>
        <dbReference type="PROSITE" id="PS50887"/>
    </source>
</evidence>
<sequence length="963" mass="105555">MRPAPSRLHRDLVLPLLLVLAFFASAVQALALEPVEVSRGDIAIDLTGHVDIYPNEGDTFQISTVPDSNGIRRRIEVRSSDGAHSGDWAVFSLANVSDEQLDRLIVAPHFRLPGSGMFWPDLGSSRIAAITPSEGFALSRQNSDDADVFAITLNPGAVITFVVELSGPELPQLYLWSPEAYKDTQNAFTLYYGVVLGIAGLLAVFLSILFVVKGTSLLPATAMLAWSVLLYVAIDFGFLDKLIPLAAADLRIWRASADVAISFSLVVFLFTYLNLARWHAQLGYAAAAWGLALMGLFGLAIFDPPAAAGIARLSFAATVAAGTGLIFYLSLRRYDRAILLMPAWALIAAWLFAAWMTVSGRLDNDIVQPALDGGLVLIVLLLGFTVIQHSFSGGAYQPGLFSDLERQALALLGTDGTVWDWDVGRDRIVTEPDFAPKIGLSAGALNGAARTWLRYIHPGDRDRFRSTLDLFLEWRRGRLKMEFRMRANDGHYHWMLIRARPVLSTDGEVIRCVGTLSDLTDQKVSTQRLLQDAVIDNLTGLPNRTIFLDRLQSLIVQSRAGNGFRPTLIVADIDRYSDINETLGFAAGDNILIALTRRIQRLLKPEDTLSRLSDNSFAIILLSQSDPGEVADFTDQLASAIDMPIAFESREISLTASIGIASWHEEHETAEAFLEDARLATLRAKRMGGNAVETYRPALRMLSDERRQLRADLSRAIDRREMSVLYRPVVRIEGFDVIGFTCFLNWRHPQHGDVPAGEIIEMSRENGKAADLVLYTVRQALEDLVSWQQALPKARPFVSIQLNSTETLRTSTLIELENIIRQSEVAPRQVVFAIPENVVLEAPEQAKLALQHLRSIGAGLTLSEFGSGHGSLTLLRNFRFDAAYISAGIFRQNQETQAETVRAFTALTSTYGVRIGVTEVTGEVETAALAEAGCVYATGPLYGPSISAPAALRLLRANGPAAA</sequence>
<dbReference type="HOGENOM" id="CLU_000445_70_49_5"/>
<dbReference type="SUPFAM" id="SSF55785">
    <property type="entry name" value="PYP-like sensor domain (PAS domain)"/>
    <property type="match status" value="1"/>
</dbReference>
<keyword evidence="1" id="KW-0472">Membrane</keyword>
<keyword evidence="1" id="KW-1133">Transmembrane helix</keyword>
<feature type="transmembrane region" description="Helical" evidence="1">
    <location>
        <begin position="282"/>
        <end position="302"/>
    </location>
</feature>
<dbReference type="EMBL" id="CP010803">
    <property type="protein sequence ID" value="AJY46375.1"/>
    <property type="molecule type" value="Genomic_DNA"/>
</dbReference>
<feature type="domain" description="EAL" evidence="3">
    <location>
        <begin position="706"/>
        <end position="959"/>
    </location>
</feature>
<keyword evidence="6" id="KW-1185">Reference proteome</keyword>
<dbReference type="Gene3D" id="3.30.70.270">
    <property type="match status" value="1"/>
</dbReference>
<dbReference type="PATRIC" id="fig|1486262.3.peg.2678"/>
<dbReference type="Pfam" id="PF08447">
    <property type="entry name" value="PAS_3"/>
    <property type="match status" value="1"/>
</dbReference>
<dbReference type="PROSITE" id="PS50113">
    <property type="entry name" value="PAC"/>
    <property type="match status" value="1"/>
</dbReference>
<name>A0A0D5LR30_MAREN</name>
<feature type="domain" description="PAC" evidence="2">
    <location>
        <begin position="479"/>
        <end position="531"/>
    </location>
</feature>
<dbReference type="InterPro" id="IPR029787">
    <property type="entry name" value="Nucleotide_cyclase"/>
</dbReference>
<dbReference type="InterPro" id="IPR035919">
    <property type="entry name" value="EAL_sf"/>
</dbReference>
<evidence type="ECO:0000259" key="2">
    <source>
        <dbReference type="PROSITE" id="PS50113"/>
    </source>
</evidence>
<dbReference type="InterPro" id="IPR052155">
    <property type="entry name" value="Biofilm_reg_signaling"/>
</dbReference>
<dbReference type="PANTHER" id="PTHR44757:SF2">
    <property type="entry name" value="BIOFILM ARCHITECTURE MAINTENANCE PROTEIN MBAA"/>
    <property type="match status" value="1"/>
</dbReference>
<dbReference type="SMART" id="SM00086">
    <property type="entry name" value="PAC"/>
    <property type="match status" value="1"/>
</dbReference>
<feature type="transmembrane region" description="Helical" evidence="1">
    <location>
        <begin position="190"/>
        <end position="212"/>
    </location>
</feature>
<dbReference type="SUPFAM" id="SSF55073">
    <property type="entry name" value="Nucleotide cyclase"/>
    <property type="match status" value="1"/>
</dbReference>
<dbReference type="NCBIfam" id="TIGR00229">
    <property type="entry name" value="sensory_box"/>
    <property type="match status" value="1"/>
</dbReference>
<proteinExistence type="predicted"/>